<organism evidence="2">
    <name type="scientific">marine sediment metagenome</name>
    <dbReference type="NCBI Taxonomy" id="412755"/>
    <lineage>
        <taxon>unclassified sequences</taxon>
        <taxon>metagenomes</taxon>
        <taxon>ecological metagenomes</taxon>
    </lineage>
</organism>
<sequence>MYGTVVVFAVILFVPWIYFAIKYRLNIKKWKDHEHLKTRVYWNEHRHQIEKSGICPCCGHTFHILVDKYGRRRIYLPSGVYVTVTKLLSMDVAQESVAICVIIAALDADEELARAIVGNWDQIETVQ</sequence>
<proteinExistence type="predicted"/>
<protein>
    <submittedName>
        <fullName evidence="2">Uncharacterized protein</fullName>
    </submittedName>
</protein>
<keyword evidence="1" id="KW-0812">Transmembrane</keyword>
<dbReference type="AlphaFoldDB" id="A0A0F9RZT6"/>
<name>A0A0F9RZT6_9ZZZZ</name>
<feature type="transmembrane region" description="Helical" evidence="1">
    <location>
        <begin position="6"/>
        <end position="25"/>
    </location>
</feature>
<keyword evidence="1" id="KW-0472">Membrane</keyword>
<gene>
    <name evidence="2" type="ORF">LCGC14_0516630</name>
</gene>
<comment type="caution">
    <text evidence="2">The sequence shown here is derived from an EMBL/GenBank/DDBJ whole genome shotgun (WGS) entry which is preliminary data.</text>
</comment>
<evidence type="ECO:0000313" key="2">
    <source>
        <dbReference type="EMBL" id="KKN61985.1"/>
    </source>
</evidence>
<dbReference type="EMBL" id="LAZR01000639">
    <property type="protein sequence ID" value="KKN61985.1"/>
    <property type="molecule type" value="Genomic_DNA"/>
</dbReference>
<evidence type="ECO:0000256" key="1">
    <source>
        <dbReference type="SAM" id="Phobius"/>
    </source>
</evidence>
<reference evidence="2" key="1">
    <citation type="journal article" date="2015" name="Nature">
        <title>Complex archaea that bridge the gap between prokaryotes and eukaryotes.</title>
        <authorList>
            <person name="Spang A."/>
            <person name="Saw J.H."/>
            <person name="Jorgensen S.L."/>
            <person name="Zaremba-Niedzwiedzka K."/>
            <person name="Martijn J."/>
            <person name="Lind A.E."/>
            <person name="van Eijk R."/>
            <person name="Schleper C."/>
            <person name="Guy L."/>
            <person name="Ettema T.J."/>
        </authorList>
    </citation>
    <scope>NUCLEOTIDE SEQUENCE</scope>
</reference>
<accession>A0A0F9RZT6</accession>
<keyword evidence="1" id="KW-1133">Transmembrane helix</keyword>